<dbReference type="InterPro" id="IPR043519">
    <property type="entry name" value="NT_sf"/>
</dbReference>
<dbReference type="Pfam" id="PF01909">
    <property type="entry name" value="NTP_transf_2"/>
    <property type="match status" value="1"/>
</dbReference>
<evidence type="ECO:0000259" key="1">
    <source>
        <dbReference type="Pfam" id="PF01909"/>
    </source>
</evidence>
<dbReference type="RefSeq" id="WP_318279085.1">
    <property type="nucleotide sequence ID" value="NZ_BJUU01000004.1"/>
</dbReference>
<gene>
    <name evidence="2" type="ORF">ABA31_09370</name>
</gene>
<organism evidence="2 3">
    <name type="scientific">Agrococcus baldri</name>
    <dbReference type="NCBI Taxonomy" id="153730"/>
    <lineage>
        <taxon>Bacteria</taxon>
        <taxon>Bacillati</taxon>
        <taxon>Actinomycetota</taxon>
        <taxon>Actinomycetes</taxon>
        <taxon>Micrococcales</taxon>
        <taxon>Microbacteriaceae</taxon>
        <taxon>Agrococcus</taxon>
    </lineage>
</organism>
<name>A0AA87RFI5_9MICO</name>
<dbReference type="SUPFAM" id="SSF81301">
    <property type="entry name" value="Nucleotidyltransferase"/>
    <property type="match status" value="1"/>
</dbReference>
<accession>A0AA87RFI5</accession>
<keyword evidence="3" id="KW-1185">Reference proteome</keyword>
<sequence>MLDDATLFAMASDLSSIGGVEGVVLGGSRARGAATQGSDADLGVYLRGAVDEAAIAGLAQEWSDASAPPARWTPSGAWGPWVDGGAWLVVDGTRVDWIRRDLDRVEAQWQRAQRGELAFHAQPGHPHGFLDVAYCGELALGRMLADPSGALEERRGRMQAMPPALGSALAGRLWEAGFTIDAAAKAATRADAAYVALCLAHAALIAAHAIHGRDLRWSTNEKGLVAAAARLPHAPAGFATDVTDALALGDASGPALVAAVERARRLLERVSAAVAERGGGSGV</sequence>
<feature type="domain" description="Polymerase nucleotidyl transferase" evidence="1">
    <location>
        <begin position="13"/>
        <end position="53"/>
    </location>
</feature>
<proteinExistence type="predicted"/>
<dbReference type="AlphaFoldDB" id="A0AA87RFI5"/>
<dbReference type="GO" id="GO:0016779">
    <property type="term" value="F:nucleotidyltransferase activity"/>
    <property type="evidence" value="ECO:0007669"/>
    <property type="project" value="InterPro"/>
</dbReference>
<dbReference type="InterPro" id="IPR002934">
    <property type="entry name" value="Polymerase_NTP_transf_dom"/>
</dbReference>
<protein>
    <recommendedName>
        <fullName evidence="1">Polymerase nucleotidyl transferase domain-containing protein</fullName>
    </recommendedName>
</protein>
<evidence type="ECO:0000313" key="2">
    <source>
        <dbReference type="EMBL" id="GEK79586.1"/>
    </source>
</evidence>
<dbReference type="EMBL" id="BJUU01000004">
    <property type="protein sequence ID" value="GEK79586.1"/>
    <property type="molecule type" value="Genomic_DNA"/>
</dbReference>
<dbReference type="Gene3D" id="3.30.460.10">
    <property type="entry name" value="Beta Polymerase, domain 2"/>
    <property type="match status" value="1"/>
</dbReference>
<comment type="caution">
    <text evidence="2">The sequence shown here is derived from an EMBL/GenBank/DDBJ whole genome shotgun (WGS) entry which is preliminary data.</text>
</comment>
<reference evidence="2 3" key="1">
    <citation type="submission" date="2019-07" db="EMBL/GenBank/DDBJ databases">
        <title>Whole genome shotgun sequence of Agrococcus baldri NBRC 103055.</title>
        <authorList>
            <person name="Hosoyama A."/>
            <person name="Uohara A."/>
            <person name="Ohji S."/>
            <person name="Ichikawa N."/>
        </authorList>
    </citation>
    <scope>NUCLEOTIDE SEQUENCE [LARGE SCALE GENOMIC DNA]</scope>
    <source>
        <strain evidence="2 3">NBRC 103055</strain>
    </source>
</reference>
<evidence type="ECO:0000313" key="3">
    <source>
        <dbReference type="Proteomes" id="UP000321749"/>
    </source>
</evidence>
<dbReference type="Proteomes" id="UP000321749">
    <property type="component" value="Unassembled WGS sequence"/>
</dbReference>